<dbReference type="EMBL" id="JAKIXB020000024">
    <property type="protein sequence ID" value="KAL1598083.1"/>
    <property type="molecule type" value="Genomic_DNA"/>
</dbReference>
<accession>A0ABR3R1D0</accession>
<comment type="caution">
    <text evidence="1">The sequence shown here is derived from an EMBL/GenBank/DDBJ whole genome shotgun (WGS) entry which is preliminary data.</text>
</comment>
<sequence length="357" mass="41008">MSYIQASNFEIVVDTVLSVQKHLENICFPEIVDGGDPRKALSLEDAEFNLLYSITWDRYELRDTDGLVFAYCNPIWGGEFLQIDDDASLRVALKALHVKGKNSVVIFLEDSSNNKGLIVFTRRAIEYAHKISPAHFAKDEEDMGLRKKTRPIYTKTSFVRGFSLRLCDFYRLREATAVFVLKKGLQEANLGKTDAKWDIESQVAELKDTLEARATKYKLVVPPAYWKHSMLRGFVSKTAQWAKKHELKLAEGKIIKLPRIGTVWMEVLWKIDIRETVAGMPIIFMYEGKILLETNDPIRADIVKMHKAMFTLDRPDLLPRTALYHDLAMPPIKQVRDQLLVYQQEHFDQLVANGLCN</sequence>
<name>A0ABR3R1D0_9PLEO</name>
<organism evidence="1 2">
    <name type="scientific">Nothophoma quercina</name>
    <dbReference type="NCBI Taxonomy" id="749835"/>
    <lineage>
        <taxon>Eukaryota</taxon>
        <taxon>Fungi</taxon>
        <taxon>Dikarya</taxon>
        <taxon>Ascomycota</taxon>
        <taxon>Pezizomycotina</taxon>
        <taxon>Dothideomycetes</taxon>
        <taxon>Pleosporomycetidae</taxon>
        <taxon>Pleosporales</taxon>
        <taxon>Pleosporineae</taxon>
        <taxon>Didymellaceae</taxon>
        <taxon>Nothophoma</taxon>
    </lineage>
</organism>
<protein>
    <submittedName>
        <fullName evidence="1">Uncharacterized protein</fullName>
    </submittedName>
</protein>
<evidence type="ECO:0000313" key="2">
    <source>
        <dbReference type="Proteomes" id="UP001521222"/>
    </source>
</evidence>
<proteinExistence type="predicted"/>
<keyword evidence="2" id="KW-1185">Reference proteome</keyword>
<dbReference type="Proteomes" id="UP001521222">
    <property type="component" value="Unassembled WGS sequence"/>
</dbReference>
<evidence type="ECO:0000313" key="1">
    <source>
        <dbReference type="EMBL" id="KAL1598083.1"/>
    </source>
</evidence>
<reference evidence="1 2" key="1">
    <citation type="submission" date="2024-02" db="EMBL/GenBank/DDBJ databases">
        <title>De novo assembly and annotation of 12 fungi associated with fruit tree decline syndrome in Ontario, Canada.</title>
        <authorList>
            <person name="Sulman M."/>
            <person name="Ellouze W."/>
            <person name="Ilyukhin E."/>
        </authorList>
    </citation>
    <scope>NUCLEOTIDE SEQUENCE [LARGE SCALE GENOMIC DNA]</scope>
    <source>
        <strain evidence="1 2">M97-236</strain>
    </source>
</reference>
<gene>
    <name evidence="1" type="ORF">SLS59_007093</name>
</gene>